<keyword evidence="2" id="KW-0472">Membrane</keyword>
<keyword evidence="2" id="KW-1133">Transmembrane helix</keyword>
<dbReference type="RefSeq" id="WP_061836399.1">
    <property type="nucleotide sequence ID" value="NZ_LUKE01000005.1"/>
</dbReference>
<dbReference type="Proteomes" id="UP000075320">
    <property type="component" value="Unassembled WGS sequence"/>
</dbReference>
<keyword evidence="2" id="KW-0812">Transmembrane</keyword>
<evidence type="ECO:0000256" key="2">
    <source>
        <dbReference type="SAM" id="Phobius"/>
    </source>
</evidence>
<organism evidence="3 4">
    <name type="scientific">Bdellovibrio bacteriovorus</name>
    <dbReference type="NCBI Taxonomy" id="959"/>
    <lineage>
        <taxon>Bacteria</taxon>
        <taxon>Pseudomonadati</taxon>
        <taxon>Bdellovibrionota</taxon>
        <taxon>Bdellovibrionia</taxon>
        <taxon>Bdellovibrionales</taxon>
        <taxon>Pseudobdellovibrionaceae</taxon>
        <taxon>Bdellovibrio</taxon>
    </lineage>
</organism>
<accession>A0A150WHD3</accession>
<dbReference type="EMBL" id="LUKE01000005">
    <property type="protein sequence ID" value="KYG62438.1"/>
    <property type="molecule type" value="Genomic_DNA"/>
</dbReference>
<comment type="caution">
    <text evidence="3">The sequence shown here is derived from an EMBL/GenBank/DDBJ whole genome shotgun (WGS) entry which is preliminary data.</text>
</comment>
<feature type="transmembrane region" description="Helical" evidence="2">
    <location>
        <begin position="201"/>
        <end position="221"/>
    </location>
</feature>
<evidence type="ECO:0000256" key="1">
    <source>
        <dbReference type="SAM" id="Coils"/>
    </source>
</evidence>
<keyword evidence="1" id="KW-0175">Coiled coil</keyword>
<name>A0A150WHD3_BDEBC</name>
<feature type="coiled-coil region" evidence="1">
    <location>
        <begin position="153"/>
        <end position="180"/>
    </location>
</feature>
<feature type="transmembrane region" description="Helical" evidence="2">
    <location>
        <begin position="71"/>
        <end position="92"/>
    </location>
</feature>
<evidence type="ECO:0000313" key="4">
    <source>
        <dbReference type="Proteomes" id="UP000075320"/>
    </source>
</evidence>
<dbReference type="OrthoDB" id="8227548at2"/>
<gene>
    <name evidence="3" type="ORF">AZI86_16530</name>
</gene>
<sequence length="268" mass="29337">MVQAWVIVGLALAAIAVSTLGAAFSVVGLGKLFTGAIVAVWLMASALEFAKFVVAAYLHQVWNRIHIVFKAYLVACVVILSGITSMGVFGFLSDAYLASSSTLEAENIKLAKLQNEQLHNNQEADRITRGVDEIPDTRISKKLAARKEAEPMIRELKDKNAQIEGEIEQAKLNIIKVKEKVGPLIYIAKAFNMNIDDVVKYLIMVFVVVFDPLAICLVIAFSDAIKKRRAGGAEEEVIVESASDEPTLRMRFAEEGEVPATDDKKEAI</sequence>
<reference evidence="3 4" key="1">
    <citation type="submission" date="2016-03" db="EMBL/GenBank/DDBJ databases">
        <authorList>
            <person name="Ploux O."/>
        </authorList>
    </citation>
    <scope>NUCLEOTIDE SEQUENCE [LARGE SCALE GENOMIC DNA]</scope>
    <source>
        <strain evidence="3 4">R0</strain>
    </source>
</reference>
<proteinExistence type="predicted"/>
<evidence type="ECO:0000313" key="3">
    <source>
        <dbReference type="EMBL" id="KYG62438.1"/>
    </source>
</evidence>
<feature type="transmembrane region" description="Helical" evidence="2">
    <location>
        <begin position="33"/>
        <end position="59"/>
    </location>
</feature>
<keyword evidence="4" id="KW-1185">Reference proteome</keyword>
<dbReference type="AlphaFoldDB" id="A0A150WHD3"/>
<protein>
    <submittedName>
        <fullName evidence="3">Uncharacterized protein</fullName>
    </submittedName>
</protein>